<proteinExistence type="inferred from homology"/>
<comment type="similarity">
    <text evidence="7">Belongs to the transferase hexapeptide repeat family. LpxD subfamily.</text>
</comment>
<accession>A0A0B6X0J6</accession>
<dbReference type="EMBL" id="CBXV010000007">
    <property type="protein sequence ID" value="CDM65925.1"/>
    <property type="molecule type" value="Genomic_DNA"/>
</dbReference>
<feature type="domain" description="UDP-3-O-[3-hydroxymyristoyl] glucosamine N-acyltransferase non-repeat region" evidence="9">
    <location>
        <begin position="20"/>
        <end position="87"/>
    </location>
</feature>
<evidence type="ECO:0000259" key="10">
    <source>
        <dbReference type="Pfam" id="PF25087"/>
    </source>
</evidence>
<dbReference type="InterPro" id="IPR056729">
    <property type="entry name" value="GMPPB_C"/>
</dbReference>
<dbReference type="InterPro" id="IPR018357">
    <property type="entry name" value="Hexapep_transf_CS"/>
</dbReference>
<dbReference type="InterPro" id="IPR020573">
    <property type="entry name" value="UDP_GlcNAc_AcTrfase_non-rep"/>
</dbReference>
<evidence type="ECO:0000256" key="2">
    <source>
        <dbReference type="ARBA" id="ARBA00022556"/>
    </source>
</evidence>
<dbReference type="UniPathway" id="UPA00973"/>
<dbReference type="GO" id="GO:0016020">
    <property type="term" value="C:membrane"/>
    <property type="evidence" value="ECO:0007669"/>
    <property type="project" value="GOC"/>
</dbReference>
<name>A0A0B6X0J6_9BACT</name>
<dbReference type="NCBIfam" id="TIGR01853">
    <property type="entry name" value="lipid_A_lpxD"/>
    <property type="match status" value="1"/>
</dbReference>
<keyword evidence="5 7" id="KW-0443">Lipid metabolism</keyword>
<comment type="catalytic activity">
    <reaction evidence="7">
        <text>a UDP-3-O-[(3R)-3-hydroxyacyl]-alpha-D-glucosamine + a (3R)-hydroxyacyl-[ACP] = a UDP-2-N,3-O-bis[(3R)-3-hydroxyacyl]-alpha-D-glucosamine + holo-[ACP] + H(+)</text>
        <dbReference type="Rhea" id="RHEA:53836"/>
        <dbReference type="Rhea" id="RHEA-COMP:9685"/>
        <dbReference type="Rhea" id="RHEA-COMP:9945"/>
        <dbReference type="ChEBI" id="CHEBI:15378"/>
        <dbReference type="ChEBI" id="CHEBI:64479"/>
        <dbReference type="ChEBI" id="CHEBI:78827"/>
        <dbReference type="ChEBI" id="CHEBI:137740"/>
        <dbReference type="ChEBI" id="CHEBI:137748"/>
        <dbReference type="EC" id="2.3.1.191"/>
    </reaction>
</comment>
<evidence type="ECO:0000256" key="5">
    <source>
        <dbReference type="ARBA" id="ARBA00023098"/>
    </source>
</evidence>
<evidence type="ECO:0000256" key="6">
    <source>
        <dbReference type="ARBA" id="ARBA00023315"/>
    </source>
</evidence>
<reference evidence="11 12" key="2">
    <citation type="submission" date="2015-01" db="EMBL/GenBank/DDBJ databases">
        <title>Complete genome sequence of Pyrinomonas methylaliphatogenes type strain K22T.</title>
        <authorList>
            <person name="Lee K.C.Y."/>
            <person name="Power J.F."/>
            <person name="Dunfield P.F."/>
            <person name="Morgan X.C."/>
            <person name="Huttenhower C."/>
            <person name="Stott M.B."/>
        </authorList>
    </citation>
    <scope>NUCLEOTIDE SEQUENCE [LARGE SCALE GENOMIC DNA]</scope>
    <source>
        <strain evidence="11 12">K22</strain>
    </source>
</reference>
<dbReference type="AlphaFoldDB" id="A0A0B6X0J6"/>
<keyword evidence="12" id="KW-1185">Reference proteome</keyword>
<evidence type="ECO:0000256" key="8">
    <source>
        <dbReference type="SAM" id="Coils"/>
    </source>
</evidence>
<dbReference type="OrthoDB" id="9784739at2"/>
<keyword evidence="6 7" id="KW-0012">Acyltransferase</keyword>
<feature type="domain" description="Mannose-1-phosphate guanyltransferase C-terminal" evidence="10">
    <location>
        <begin position="99"/>
        <end position="179"/>
    </location>
</feature>
<keyword evidence="4 7" id="KW-0677">Repeat</keyword>
<dbReference type="InterPro" id="IPR007691">
    <property type="entry name" value="LpxD"/>
</dbReference>
<dbReference type="RefSeq" id="WP_041976692.1">
    <property type="nucleotide sequence ID" value="NZ_CBXV010000007.1"/>
</dbReference>
<dbReference type="GO" id="GO:0016410">
    <property type="term" value="F:N-acyltransferase activity"/>
    <property type="evidence" value="ECO:0007669"/>
    <property type="project" value="InterPro"/>
</dbReference>
<organism evidence="11 12">
    <name type="scientific">Pyrinomonas methylaliphatogenes</name>
    <dbReference type="NCBI Taxonomy" id="454194"/>
    <lineage>
        <taxon>Bacteria</taxon>
        <taxon>Pseudomonadati</taxon>
        <taxon>Acidobacteriota</taxon>
        <taxon>Blastocatellia</taxon>
        <taxon>Blastocatellales</taxon>
        <taxon>Pyrinomonadaceae</taxon>
        <taxon>Pyrinomonas</taxon>
    </lineage>
</organism>
<keyword evidence="1 7" id="KW-0444">Lipid biosynthesis</keyword>
<comment type="pathway">
    <text evidence="7">Bacterial outer membrane biogenesis; LPS lipid A biosynthesis.</text>
</comment>
<comment type="function">
    <text evidence="7">Catalyzes the N-acylation of UDP-3-O-acylglucosamine using 3-hydroxyacyl-ACP as the acyl donor. Is involved in the biosynthesis of lipid A, a phosphorylated glycolipid that anchors the lipopolysaccharide to the outer membrane of the cell.</text>
</comment>
<comment type="subunit">
    <text evidence="7">Homotrimer.</text>
</comment>
<dbReference type="NCBIfam" id="NF002060">
    <property type="entry name" value="PRK00892.1"/>
    <property type="match status" value="1"/>
</dbReference>
<dbReference type="SUPFAM" id="SSF51161">
    <property type="entry name" value="Trimeric LpxA-like enzymes"/>
    <property type="match status" value="1"/>
</dbReference>
<dbReference type="GO" id="GO:0009245">
    <property type="term" value="P:lipid A biosynthetic process"/>
    <property type="evidence" value="ECO:0007669"/>
    <property type="project" value="UniProtKB-UniRule"/>
</dbReference>
<feature type="active site" description="Proton acceptor" evidence="7">
    <location>
        <position position="238"/>
    </location>
</feature>
<evidence type="ECO:0000256" key="4">
    <source>
        <dbReference type="ARBA" id="ARBA00022737"/>
    </source>
</evidence>
<dbReference type="Gene3D" id="3.40.1390.10">
    <property type="entry name" value="MurE/MurF, N-terminal domain"/>
    <property type="match status" value="1"/>
</dbReference>
<evidence type="ECO:0000256" key="3">
    <source>
        <dbReference type="ARBA" id="ARBA00022679"/>
    </source>
</evidence>
<keyword evidence="3 7" id="KW-0808">Transferase</keyword>
<keyword evidence="8" id="KW-0175">Coiled coil</keyword>
<dbReference type="Pfam" id="PF25087">
    <property type="entry name" value="GMPPB_C"/>
    <property type="match status" value="1"/>
</dbReference>
<reference evidence="11 12" key="1">
    <citation type="submission" date="2013-12" db="EMBL/GenBank/DDBJ databases">
        <authorList>
            <person name="Stott M."/>
        </authorList>
    </citation>
    <scope>NUCLEOTIDE SEQUENCE [LARGE SCALE GENOMIC DNA]</scope>
    <source>
        <strain evidence="11 12">K22</strain>
    </source>
</reference>
<evidence type="ECO:0000313" key="12">
    <source>
        <dbReference type="Proteomes" id="UP000031518"/>
    </source>
</evidence>
<keyword evidence="2 7" id="KW-0441">Lipid A biosynthesis</keyword>
<dbReference type="HAMAP" id="MF_00523">
    <property type="entry name" value="LpxD"/>
    <property type="match status" value="1"/>
</dbReference>
<dbReference type="CDD" id="cd03352">
    <property type="entry name" value="LbH_LpxD"/>
    <property type="match status" value="1"/>
</dbReference>
<gene>
    <name evidence="7" type="primary">lpxD</name>
    <name evidence="11" type="ORF">PYK22_01934</name>
</gene>
<feature type="coiled-coil region" evidence="8">
    <location>
        <begin position="321"/>
        <end position="348"/>
    </location>
</feature>
<protein>
    <recommendedName>
        <fullName evidence="7">UDP-3-O-acylglucosamine N-acyltransferase</fullName>
        <ecNumber evidence="7">2.3.1.191</ecNumber>
    </recommendedName>
</protein>
<dbReference type="EC" id="2.3.1.191" evidence="7"/>
<dbReference type="Proteomes" id="UP000031518">
    <property type="component" value="Unassembled WGS sequence"/>
</dbReference>
<dbReference type="Gene3D" id="2.160.10.10">
    <property type="entry name" value="Hexapeptide repeat proteins"/>
    <property type="match status" value="1"/>
</dbReference>
<evidence type="ECO:0000256" key="1">
    <source>
        <dbReference type="ARBA" id="ARBA00022516"/>
    </source>
</evidence>
<dbReference type="PANTHER" id="PTHR43378:SF2">
    <property type="entry name" value="UDP-3-O-ACYLGLUCOSAMINE N-ACYLTRANSFERASE 1, MITOCHONDRIAL-RELATED"/>
    <property type="match status" value="1"/>
</dbReference>
<dbReference type="Pfam" id="PF04613">
    <property type="entry name" value="LpxD"/>
    <property type="match status" value="1"/>
</dbReference>
<evidence type="ECO:0000259" key="9">
    <source>
        <dbReference type="Pfam" id="PF04613"/>
    </source>
</evidence>
<dbReference type="InterPro" id="IPR011004">
    <property type="entry name" value="Trimer_LpxA-like_sf"/>
</dbReference>
<dbReference type="PANTHER" id="PTHR43378">
    <property type="entry name" value="UDP-3-O-ACYLGLUCOSAMINE N-ACYLTRANSFERASE"/>
    <property type="match status" value="1"/>
</dbReference>
<evidence type="ECO:0000313" key="11">
    <source>
        <dbReference type="EMBL" id="CDM65925.1"/>
    </source>
</evidence>
<evidence type="ECO:0000256" key="7">
    <source>
        <dbReference type="HAMAP-Rule" id="MF_00523"/>
    </source>
</evidence>
<dbReference type="STRING" id="454194.PYK22_01934"/>
<dbReference type="PROSITE" id="PS00101">
    <property type="entry name" value="HEXAPEP_TRANSFERASES"/>
    <property type="match status" value="2"/>
</dbReference>
<sequence>MRLAELAERTGARLEGDPEIEITGAAGLDEATEGQVTFLANPRYTPRVRTTRASAIYVAERVELERRDIAILRVRDPYLAYTRALRLFHPEPTFEPSIHPTAVIDPSARLGRNVWIGAHVFIGREVEIGDRVRIYPNVTIYERARIGPDTIIHSGVAIREDTLIGARVRIHNNAVIGADGFGYAKDEEGRWLKIPQTGRVRIEDDVEIGACTTIDRASVGETVIARGAKIDNLVQIGHSCTVGEDALLCAQVGLAGSSHIGRRVILAGQVGVAGHLKIGDDAVLTAKSATSHDVPPGKTLSGIPAFDNRAWLRATAAFRRLGEMQKLLRTLEERMRTLEKALALDSKNERE</sequence>
<dbReference type="GO" id="GO:0103118">
    <property type="term" value="F:UDP-3-O-[(3R)-3-hydroxyacyl]-glucosamine N-acyltransferase activity"/>
    <property type="evidence" value="ECO:0007669"/>
    <property type="project" value="UniProtKB-EC"/>
</dbReference>